<feature type="region of interest" description="Disordered" evidence="1">
    <location>
        <begin position="1"/>
        <end position="44"/>
    </location>
</feature>
<proteinExistence type="predicted"/>
<dbReference type="AlphaFoldDB" id="A0A8S3E5P8"/>
<dbReference type="Proteomes" id="UP000681967">
    <property type="component" value="Unassembled WGS sequence"/>
</dbReference>
<gene>
    <name evidence="2" type="ORF">BYL167_LOCUS59388</name>
    <name evidence="3" type="ORF">GIL414_LOCUS67242</name>
</gene>
<accession>A0A8S3E5P8</accession>
<reference evidence="2" key="1">
    <citation type="submission" date="2021-02" db="EMBL/GenBank/DDBJ databases">
        <authorList>
            <person name="Nowell W R."/>
        </authorList>
    </citation>
    <scope>NUCLEOTIDE SEQUENCE</scope>
</reference>
<feature type="compositionally biased region" description="Polar residues" evidence="1">
    <location>
        <begin position="35"/>
        <end position="44"/>
    </location>
</feature>
<sequence>MTTGRSESSHNLQYRGSTGNTLSLYDNKDSHDSKSTNTKDQSVKSPSVLLDLFHSQTKQIVNAVLILTRQNEPDNNNGLQLRFNRPMSPTDDKEQMQLVKNIAIAVRDLLQTLDYAPTSIKEMSEQRYNHFSALVVSLIETARQQDYSKMNEHAVNIARTAKALFDDILKLS</sequence>
<dbReference type="EMBL" id="CAJOBH010228531">
    <property type="protein sequence ID" value="CAF5061850.1"/>
    <property type="molecule type" value="Genomic_DNA"/>
</dbReference>
<organism evidence="2 4">
    <name type="scientific">Rotaria magnacalcarata</name>
    <dbReference type="NCBI Taxonomy" id="392030"/>
    <lineage>
        <taxon>Eukaryota</taxon>
        <taxon>Metazoa</taxon>
        <taxon>Spiralia</taxon>
        <taxon>Gnathifera</taxon>
        <taxon>Rotifera</taxon>
        <taxon>Eurotatoria</taxon>
        <taxon>Bdelloidea</taxon>
        <taxon>Philodinida</taxon>
        <taxon>Philodinidae</taxon>
        <taxon>Rotaria</taxon>
    </lineage>
</organism>
<evidence type="ECO:0000313" key="4">
    <source>
        <dbReference type="Proteomes" id="UP000681967"/>
    </source>
</evidence>
<dbReference type="EMBL" id="CAJOBJ010325569">
    <property type="protein sequence ID" value="CAF5174571.1"/>
    <property type="molecule type" value="Genomic_DNA"/>
</dbReference>
<feature type="compositionally biased region" description="Polar residues" evidence="1">
    <location>
        <begin position="1"/>
        <end position="24"/>
    </location>
</feature>
<evidence type="ECO:0000256" key="1">
    <source>
        <dbReference type="SAM" id="MobiDB-lite"/>
    </source>
</evidence>
<evidence type="ECO:0000313" key="2">
    <source>
        <dbReference type="EMBL" id="CAF5061850.1"/>
    </source>
</evidence>
<protein>
    <submittedName>
        <fullName evidence="2">Uncharacterized protein</fullName>
    </submittedName>
</protein>
<name>A0A8S3E5P8_9BILA</name>
<comment type="caution">
    <text evidence="2">The sequence shown here is derived from an EMBL/GenBank/DDBJ whole genome shotgun (WGS) entry which is preliminary data.</text>
</comment>
<evidence type="ECO:0000313" key="3">
    <source>
        <dbReference type="EMBL" id="CAF5174571.1"/>
    </source>
</evidence>
<dbReference type="Proteomes" id="UP000681720">
    <property type="component" value="Unassembled WGS sequence"/>
</dbReference>